<evidence type="ECO:0000256" key="4">
    <source>
        <dbReference type="ARBA" id="ARBA00022692"/>
    </source>
</evidence>
<evidence type="ECO:0000313" key="8">
    <source>
        <dbReference type="EMBL" id="GAA4467303.1"/>
    </source>
</evidence>
<keyword evidence="5" id="KW-1133">Transmembrane helix</keyword>
<comment type="similarity">
    <text evidence="2 7">Belongs to the ExbD/TolR family.</text>
</comment>
<comment type="subcellular location">
    <subcellularLocation>
        <location evidence="1">Cell membrane</location>
        <topology evidence="1">Single-pass membrane protein</topology>
    </subcellularLocation>
    <subcellularLocation>
        <location evidence="7">Cell membrane</location>
        <topology evidence="7">Single-pass type II membrane protein</topology>
    </subcellularLocation>
</comment>
<gene>
    <name evidence="8" type="ORF">GCM10023093_22960</name>
</gene>
<keyword evidence="7" id="KW-0653">Protein transport</keyword>
<protein>
    <submittedName>
        <fullName evidence="8">Biopolymer transporter ExbD</fullName>
    </submittedName>
</protein>
<evidence type="ECO:0000256" key="5">
    <source>
        <dbReference type="ARBA" id="ARBA00022989"/>
    </source>
</evidence>
<keyword evidence="7" id="KW-0813">Transport</keyword>
<keyword evidence="4 7" id="KW-0812">Transmembrane</keyword>
<keyword evidence="3" id="KW-1003">Cell membrane</keyword>
<sequence length="134" mass="14510">MNIKRRLAHDPMGHSSALNDILFILLLFFLIISTLANPNVVKLSIPKAKSDTKAKQTVVVSVNDKQEFFVGTKPVIVDSLKPVIAAAIAKSQDAEPTVVINADKAATADNIVAIMRAAHELKLRTVLAVENNSR</sequence>
<evidence type="ECO:0000256" key="3">
    <source>
        <dbReference type="ARBA" id="ARBA00022475"/>
    </source>
</evidence>
<organism evidence="8 9">
    <name type="scientific">Nemorincola caseinilytica</name>
    <dbReference type="NCBI Taxonomy" id="2054315"/>
    <lineage>
        <taxon>Bacteria</taxon>
        <taxon>Pseudomonadati</taxon>
        <taxon>Bacteroidota</taxon>
        <taxon>Chitinophagia</taxon>
        <taxon>Chitinophagales</taxon>
        <taxon>Chitinophagaceae</taxon>
        <taxon>Nemorincola</taxon>
    </lineage>
</organism>
<evidence type="ECO:0000313" key="9">
    <source>
        <dbReference type="Proteomes" id="UP001500067"/>
    </source>
</evidence>
<dbReference type="Pfam" id="PF02472">
    <property type="entry name" value="ExbD"/>
    <property type="match status" value="1"/>
</dbReference>
<dbReference type="RefSeq" id="WP_345083312.1">
    <property type="nucleotide sequence ID" value="NZ_BAABFA010000015.1"/>
</dbReference>
<dbReference type="Proteomes" id="UP001500067">
    <property type="component" value="Unassembled WGS sequence"/>
</dbReference>
<comment type="caution">
    <text evidence="8">The sequence shown here is derived from an EMBL/GenBank/DDBJ whole genome shotgun (WGS) entry which is preliminary data.</text>
</comment>
<evidence type="ECO:0000256" key="7">
    <source>
        <dbReference type="RuleBase" id="RU003879"/>
    </source>
</evidence>
<dbReference type="Gene3D" id="3.30.420.270">
    <property type="match status" value="1"/>
</dbReference>
<accession>A0ABP8NL15</accession>
<name>A0ABP8NL15_9BACT</name>
<keyword evidence="9" id="KW-1185">Reference proteome</keyword>
<keyword evidence="6" id="KW-0472">Membrane</keyword>
<evidence type="ECO:0000256" key="6">
    <source>
        <dbReference type="ARBA" id="ARBA00023136"/>
    </source>
</evidence>
<evidence type="ECO:0000256" key="2">
    <source>
        <dbReference type="ARBA" id="ARBA00005811"/>
    </source>
</evidence>
<reference evidence="9" key="1">
    <citation type="journal article" date="2019" name="Int. J. Syst. Evol. Microbiol.">
        <title>The Global Catalogue of Microorganisms (GCM) 10K type strain sequencing project: providing services to taxonomists for standard genome sequencing and annotation.</title>
        <authorList>
            <consortium name="The Broad Institute Genomics Platform"/>
            <consortium name="The Broad Institute Genome Sequencing Center for Infectious Disease"/>
            <person name="Wu L."/>
            <person name="Ma J."/>
        </authorList>
    </citation>
    <scope>NUCLEOTIDE SEQUENCE [LARGE SCALE GENOMIC DNA]</scope>
    <source>
        <strain evidence="9">JCM 32105</strain>
    </source>
</reference>
<evidence type="ECO:0000256" key="1">
    <source>
        <dbReference type="ARBA" id="ARBA00004162"/>
    </source>
</evidence>
<dbReference type="EMBL" id="BAABFA010000015">
    <property type="protein sequence ID" value="GAA4467303.1"/>
    <property type="molecule type" value="Genomic_DNA"/>
</dbReference>
<proteinExistence type="inferred from homology"/>
<dbReference type="InterPro" id="IPR003400">
    <property type="entry name" value="ExbD"/>
</dbReference>
<dbReference type="PANTHER" id="PTHR30558">
    <property type="entry name" value="EXBD MEMBRANE COMPONENT OF PMF-DRIVEN MACROMOLECULE IMPORT SYSTEM"/>
    <property type="match status" value="1"/>
</dbReference>